<dbReference type="PANTHER" id="PTHR13948:SF3">
    <property type="entry name" value="FI21118P1"/>
    <property type="match status" value="1"/>
</dbReference>
<evidence type="ECO:0008006" key="16">
    <source>
        <dbReference type="Google" id="ProtNLM"/>
    </source>
</evidence>
<dbReference type="InterPro" id="IPR012677">
    <property type="entry name" value="Nucleotide-bd_a/b_plait_sf"/>
</dbReference>
<feature type="region of interest" description="Disordered" evidence="10">
    <location>
        <begin position="596"/>
        <end position="627"/>
    </location>
</feature>
<protein>
    <recommendedName>
        <fullName evidence="16">G-patch domain-containing protein</fullName>
    </recommendedName>
</protein>
<dbReference type="InterPro" id="IPR001876">
    <property type="entry name" value="Znf_RanBP2"/>
</dbReference>
<evidence type="ECO:0000313" key="15">
    <source>
        <dbReference type="Proteomes" id="UP000320333"/>
    </source>
</evidence>
<evidence type="ECO:0000256" key="1">
    <source>
        <dbReference type="ARBA" id="ARBA00004123"/>
    </source>
</evidence>
<organism evidence="14 15">
    <name type="scientific">Chytriomyces confervae</name>
    <dbReference type="NCBI Taxonomy" id="246404"/>
    <lineage>
        <taxon>Eukaryota</taxon>
        <taxon>Fungi</taxon>
        <taxon>Fungi incertae sedis</taxon>
        <taxon>Chytridiomycota</taxon>
        <taxon>Chytridiomycota incertae sedis</taxon>
        <taxon>Chytridiomycetes</taxon>
        <taxon>Chytridiales</taxon>
        <taxon>Chytriomycetaceae</taxon>
        <taxon>Chytriomyces</taxon>
    </lineage>
</organism>
<dbReference type="SUPFAM" id="SSF90209">
    <property type="entry name" value="Ran binding protein zinc finger-like"/>
    <property type="match status" value="1"/>
</dbReference>
<dbReference type="GO" id="GO:0008270">
    <property type="term" value="F:zinc ion binding"/>
    <property type="evidence" value="ECO:0007669"/>
    <property type="project" value="UniProtKB-KW"/>
</dbReference>
<name>A0A507FJL8_9FUNG</name>
<keyword evidence="3" id="KW-0677">Repeat</keyword>
<evidence type="ECO:0000256" key="8">
    <source>
        <dbReference type="PROSITE-ProRule" id="PRU00176"/>
    </source>
</evidence>
<feature type="compositionally biased region" description="Polar residues" evidence="10">
    <location>
        <begin position="400"/>
        <end position="414"/>
    </location>
</feature>
<dbReference type="AlphaFoldDB" id="A0A507FJL8"/>
<feature type="domain" description="RRM" evidence="11">
    <location>
        <begin position="223"/>
        <end position="325"/>
    </location>
</feature>
<sequence length="702" mass="79152">MYSDRISSKNERHERERDRSHRDHPAQHREYRDRDREPHREYRDRDREWDRERDRGRDTDRDRERERDRDRDRHFRDRDVMPQQHVVLQGLSLDATDETVLAQLEKRGACIDTVRVVLDKGTGLAKGFAFVKFMSTQHAIQFMDQHFPYVTLGGARVRMEYSKAAPVSEDDWICTNCGISNFKKRFVCFQCSYSRNDAKSSSQTDIPMEINDGRKDVSTNPSNLLIVLGLDALTSDESFYTAASKPNIPITQVRIIKDRATQMSNGFGFLEFPDIHTASQFLAQFPDDDAAFMSAFVSCFERGEFCTSYFRDTNGRVVFLRYRDEAAYATGYPNVLAVLDEEMAAAAAAEAEHARTLVQKQESEGISMEDEFAAFMSEVAAVDVDVLQIAPAPGQEEHQSTSVSVERSVAQETVNEADPPLSENGSDCVRAPRSEEDESWDDRVDPWMNREISTEFAAQGRQDSSGETNDELEANQQTEEMDVEEEEEPPAEPETIDLSDEALLQRLPSVEEINRQKSDMTLMACLLCERQFKGPEDLSKHQIKSGLHKTNMQAFREIQISDLRSELQKQMEQQNAAAAAARGQYRNRAAERRKMYGQPAKVHTDSRPAWVPYPKQKPQHPNGKMSNSLSAACAMDRAFPVVPAQPTVQGIGEDNIGNKMLRAMGWKEGSGLGAKGDGIVAPIAASTYGKGVGVGSTPIMKL</sequence>
<comment type="subcellular location">
    <subcellularLocation>
        <location evidence="1">Nucleus</location>
    </subcellularLocation>
</comment>
<evidence type="ECO:0000256" key="6">
    <source>
        <dbReference type="ARBA" id="ARBA00022884"/>
    </source>
</evidence>
<dbReference type="STRING" id="246404.A0A507FJL8"/>
<dbReference type="Proteomes" id="UP000320333">
    <property type="component" value="Unassembled WGS sequence"/>
</dbReference>
<keyword evidence="4 9" id="KW-0863">Zinc-finger</keyword>
<feature type="region of interest" description="Disordered" evidence="10">
    <location>
        <begin position="392"/>
        <end position="499"/>
    </location>
</feature>
<dbReference type="InterPro" id="IPR000467">
    <property type="entry name" value="G_patch_dom"/>
</dbReference>
<gene>
    <name evidence="14" type="ORF">CcCBS67573_g02105</name>
</gene>
<feature type="domain" description="G-patch" evidence="12">
    <location>
        <begin position="653"/>
        <end position="699"/>
    </location>
</feature>
<evidence type="ECO:0000256" key="4">
    <source>
        <dbReference type="ARBA" id="ARBA00022771"/>
    </source>
</evidence>
<dbReference type="Pfam" id="PF01585">
    <property type="entry name" value="G-patch"/>
    <property type="match status" value="1"/>
</dbReference>
<dbReference type="Gene3D" id="3.30.70.330">
    <property type="match status" value="2"/>
</dbReference>
<dbReference type="SUPFAM" id="SSF54928">
    <property type="entry name" value="RNA-binding domain, RBD"/>
    <property type="match status" value="1"/>
</dbReference>
<evidence type="ECO:0000313" key="14">
    <source>
        <dbReference type="EMBL" id="TPX76621.1"/>
    </source>
</evidence>
<dbReference type="Pfam" id="PF00076">
    <property type="entry name" value="RRM_1"/>
    <property type="match status" value="1"/>
</dbReference>
<evidence type="ECO:0000256" key="7">
    <source>
        <dbReference type="ARBA" id="ARBA00023242"/>
    </source>
</evidence>
<dbReference type="GO" id="GO:0000398">
    <property type="term" value="P:mRNA splicing, via spliceosome"/>
    <property type="evidence" value="ECO:0007669"/>
    <property type="project" value="TreeGrafter"/>
</dbReference>
<reference evidence="14 15" key="1">
    <citation type="journal article" date="2019" name="Sci. Rep.">
        <title>Comparative genomics of chytrid fungi reveal insights into the obligate biotrophic and pathogenic lifestyle of Synchytrium endobioticum.</title>
        <authorList>
            <person name="van de Vossenberg B.T.L.H."/>
            <person name="Warris S."/>
            <person name="Nguyen H.D.T."/>
            <person name="van Gent-Pelzer M.P.E."/>
            <person name="Joly D.L."/>
            <person name="van de Geest H.C."/>
            <person name="Bonants P.J.M."/>
            <person name="Smith D.S."/>
            <person name="Levesque C.A."/>
            <person name="van der Lee T.A.J."/>
        </authorList>
    </citation>
    <scope>NUCLEOTIDE SEQUENCE [LARGE SCALE GENOMIC DNA]</scope>
    <source>
        <strain evidence="14 15">CBS 675.73</strain>
    </source>
</reference>
<dbReference type="Gene3D" id="4.10.1060.10">
    <property type="entry name" value="Zinc finger, RanBP2-type"/>
    <property type="match status" value="1"/>
</dbReference>
<evidence type="ECO:0000259" key="12">
    <source>
        <dbReference type="PROSITE" id="PS50174"/>
    </source>
</evidence>
<dbReference type="SMART" id="SM00547">
    <property type="entry name" value="ZnF_RBZ"/>
    <property type="match status" value="1"/>
</dbReference>
<evidence type="ECO:0000256" key="10">
    <source>
        <dbReference type="SAM" id="MobiDB-lite"/>
    </source>
</evidence>
<feature type="region of interest" description="Disordered" evidence="10">
    <location>
        <begin position="1"/>
        <end position="77"/>
    </location>
</feature>
<feature type="domain" description="RanBP2-type" evidence="13">
    <location>
        <begin position="168"/>
        <end position="197"/>
    </location>
</feature>
<evidence type="ECO:0000256" key="3">
    <source>
        <dbReference type="ARBA" id="ARBA00022737"/>
    </source>
</evidence>
<evidence type="ECO:0000256" key="5">
    <source>
        <dbReference type="ARBA" id="ARBA00022833"/>
    </source>
</evidence>
<dbReference type="PROSITE" id="PS50174">
    <property type="entry name" value="G_PATCH"/>
    <property type="match status" value="1"/>
</dbReference>
<keyword evidence="6 8" id="KW-0694">RNA-binding</keyword>
<dbReference type="PROSITE" id="PS50199">
    <property type="entry name" value="ZF_RANBP2_2"/>
    <property type="match status" value="1"/>
</dbReference>
<proteinExistence type="predicted"/>
<dbReference type="InterPro" id="IPR000504">
    <property type="entry name" value="RRM_dom"/>
</dbReference>
<dbReference type="PROSITE" id="PS50102">
    <property type="entry name" value="RRM"/>
    <property type="match status" value="2"/>
</dbReference>
<dbReference type="OrthoDB" id="439808at2759"/>
<evidence type="ECO:0000259" key="11">
    <source>
        <dbReference type="PROSITE" id="PS50102"/>
    </source>
</evidence>
<comment type="caution">
    <text evidence="14">The sequence shown here is derived from an EMBL/GenBank/DDBJ whole genome shotgun (WGS) entry which is preliminary data.</text>
</comment>
<dbReference type="SMART" id="SM00360">
    <property type="entry name" value="RRM"/>
    <property type="match status" value="2"/>
</dbReference>
<dbReference type="InterPro" id="IPR036443">
    <property type="entry name" value="Znf_RanBP2_sf"/>
</dbReference>
<dbReference type="GO" id="GO:0003723">
    <property type="term" value="F:RNA binding"/>
    <property type="evidence" value="ECO:0007669"/>
    <property type="project" value="UniProtKB-UniRule"/>
</dbReference>
<evidence type="ECO:0000256" key="9">
    <source>
        <dbReference type="PROSITE-ProRule" id="PRU00322"/>
    </source>
</evidence>
<dbReference type="PANTHER" id="PTHR13948">
    <property type="entry name" value="RNA-BINDING PROTEIN"/>
    <property type="match status" value="1"/>
</dbReference>
<feature type="compositionally biased region" description="Acidic residues" evidence="10">
    <location>
        <begin position="468"/>
        <end position="499"/>
    </location>
</feature>
<dbReference type="GO" id="GO:0005634">
    <property type="term" value="C:nucleus"/>
    <property type="evidence" value="ECO:0007669"/>
    <property type="project" value="UniProtKB-SubCell"/>
</dbReference>
<evidence type="ECO:0000256" key="2">
    <source>
        <dbReference type="ARBA" id="ARBA00022723"/>
    </source>
</evidence>
<dbReference type="PROSITE" id="PS01358">
    <property type="entry name" value="ZF_RANBP2_1"/>
    <property type="match status" value="1"/>
</dbReference>
<accession>A0A507FJL8</accession>
<keyword evidence="15" id="KW-1185">Reference proteome</keyword>
<dbReference type="SMART" id="SM00443">
    <property type="entry name" value="G_patch"/>
    <property type="match status" value="1"/>
</dbReference>
<evidence type="ECO:0000259" key="13">
    <source>
        <dbReference type="PROSITE" id="PS50199"/>
    </source>
</evidence>
<keyword evidence="7" id="KW-0539">Nucleus</keyword>
<feature type="domain" description="RRM" evidence="11">
    <location>
        <begin position="84"/>
        <end position="164"/>
    </location>
</feature>
<dbReference type="InterPro" id="IPR035979">
    <property type="entry name" value="RBD_domain_sf"/>
</dbReference>
<dbReference type="EMBL" id="QEAP01000041">
    <property type="protein sequence ID" value="TPX76621.1"/>
    <property type="molecule type" value="Genomic_DNA"/>
</dbReference>
<keyword evidence="2" id="KW-0479">Metal-binding</keyword>
<keyword evidence="5" id="KW-0862">Zinc</keyword>